<evidence type="ECO:0000313" key="3">
    <source>
        <dbReference type="Proteomes" id="UP001224775"/>
    </source>
</evidence>
<organism evidence="2 3">
    <name type="scientific">Skeletonema marinoi</name>
    <dbReference type="NCBI Taxonomy" id="267567"/>
    <lineage>
        <taxon>Eukaryota</taxon>
        <taxon>Sar</taxon>
        <taxon>Stramenopiles</taxon>
        <taxon>Ochrophyta</taxon>
        <taxon>Bacillariophyta</taxon>
        <taxon>Coscinodiscophyceae</taxon>
        <taxon>Thalassiosirophycidae</taxon>
        <taxon>Thalassiosirales</taxon>
        <taxon>Skeletonemataceae</taxon>
        <taxon>Skeletonema</taxon>
        <taxon>Skeletonema marinoi-dohrnii complex</taxon>
    </lineage>
</organism>
<gene>
    <name evidence="2" type="ORF">QTG54_012678</name>
</gene>
<comment type="caution">
    <text evidence="2">The sequence shown here is derived from an EMBL/GenBank/DDBJ whole genome shotgun (WGS) entry which is preliminary data.</text>
</comment>
<dbReference type="AlphaFoldDB" id="A0AAD8XZ90"/>
<protein>
    <submittedName>
        <fullName evidence="2">Uncharacterized protein</fullName>
    </submittedName>
</protein>
<keyword evidence="3" id="KW-1185">Reference proteome</keyword>
<proteinExistence type="predicted"/>
<sequence length="197" mass="20626">MKATAIVWLLQLFISFSLSWGFGAVKRSLIIPGTASSSRAEFLSSIVAASSLLVPVGITNAFDGGVGGLGKTRPQTGVVFRDEEAAAATTQSKLGVTYELLAPDGSPAVVSFNAPWPLLQTAAGIESRDIGGGFESAFVQVTELQKGSEIKPAQLKEAIFSSKGKFGMYGSPTDIKLRLVSPENSKSPAIYLSPSQL</sequence>
<accession>A0AAD8XZ90</accession>
<evidence type="ECO:0000313" key="2">
    <source>
        <dbReference type="EMBL" id="KAK1736656.1"/>
    </source>
</evidence>
<dbReference type="Proteomes" id="UP001224775">
    <property type="component" value="Unassembled WGS sequence"/>
</dbReference>
<name>A0AAD8XZ90_9STRA</name>
<dbReference type="EMBL" id="JATAAI010000028">
    <property type="protein sequence ID" value="KAK1736656.1"/>
    <property type="molecule type" value="Genomic_DNA"/>
</dbReference>
<feature type="signal peptide" evidence="1">
    <location>
        <begin position="1"/>
        <end position="19"/>
    </location>
</feature>
<evidence type="ECO:0000256" key="1">
    <source>
        <dbReference type="SAM" id="SignalP"/>
    </source>
</evidence>
<reference evidence="2" key="1">
    <citation type="submission" date="2023-06" db="EMBL/GenBank/DDBJ databases">
        <title>Survivors Of The Sea: Transcriptome response of Skeletonema marinoi to long-term dormancy.</title>
        <authorList>
            <person name="Pinder M.I.M."/>
            <person name="Kourtchenko O."/>
            <person name="Robertson E.K."/>
            <person name="Larsson T."/>
            <person name="Maumus F."/>
            <person name="Osuna-Cruz C.M."/>
            <person name="Vancaester E."/>
            <person name="Stenow R."/>
            <person name="Vandepoele K."/>
            <person name="Ploug H."/>
            <person name="Bruchert V."/>
            <person name="Godhe A."/>
            <person name="Topel M."/>
        </authorList>
    </citation>
    <scope>NUCLEOTIDE SEQUENCE</scope>
    <source>
        <strain evidence="2">R05AC</strain>
    </source>
</reference>
<keyword evidence="1" id="KW-0732">Signal</keyword>
<feature type="chain" id="PRO_5041906111" evidence="1">
    <location>
        <begin position="20"/>
        <end position="197"/>
    </location>
</feature>